<protein>
    <submittedName>
        <fullName evidence="8 9">Fibroblast growth factor receptor 3-like</fullName>
    </submittedName>
</protein>
<sequence length="449" mass="50399">MGNKTSKANETSAGLPKLNLSFITLTLPRQETRTTAKPTDLVSSTMISKLPSQPPTTTQPAPTTPEMKMNSMNSLKETGLSGKTVEIFALTSSATVIIMVFLILVRMYRRKKQQQQQQLNDDSAIKKLDDVSPTPWREIDKGFIATGRELGSGFFGVVLQGTVILDGQSKQCAVKMLKDYATEADNKDLLNELHIISRIGHHPNIINLIGASTKSGPAHIVLEFASNGNLLNYLRDNRDEVYTNMTTLRPDTKLDLRTRLKIAYEVAQGMRHLSSKKCVHRDLAARNVLLDEHFVAKVTDFGLSRDVYEKGVYEVNTQSKMPLKWMALESLETMKFTTQSDVWSFAVLMWEIETSGATPYPGLMGRELFNELSKGHRLEQPPSCPDNLYEIMSRCWVRDPSERPSFQQLCNELGFFLQEEAGYEDLLLANQTEVDEGTRTEDHNKGGDT</sequence>
<dbReference type="InterPro" id="IPR000719">
    <property type="entry name" value="Prot_kinase_dom"/>
</dbReference>
<evidence type="ECO:0000256" key="4">
    <source>
        <dbReference type="SAM" id="MobiDB-lite"/>
    </source>
</evidence>
<dbReference type="InterPro" id="IPR020635">
    <property type="entry name" value="Tyr_kinase_cat_dom"/>
</dbReference>
<dbReference type="InterPro" id="IPR008266">
    <property type="entry name" value="Tyr_kinase_AS"/>
</dbReference>
<dbReference type="Gene3D" id="3.30.200.20">
    <property type="entry name" value="Phosphorylase Kinase, domain 1"/>
    <property type="match status" value="1"/>
</dbReference>
<keyword evidence="3" id="KW-0067">ATP-binding</keyword>
<dbReference type="PROSITE" id="PS00107">
    <property type="entry name" value="PROTEIN_KINASE_ATP"/>
    <property type="match status" value="1"/>
</dbReference>
<evidence type="ECO:0000313" key="7">
    <source>
        <dbReference type="Proteomes" id="UP000515163"/>
    </source>
</evidence>
<keyword evidence="3" id="KW-0547">Nucleotide-binding</keyword>
<evidence type="ECO:0000256" key="5">
    <source>
        <dbReference type="SAM" id="Phobius"/>
    </source>
</evidence>
<dbReference type="SMART" id="SM00219">
    <property type="entry name" value="TyrKc"/>
    <property type="match status" value="1"/>
</dbReference>
<feature type="binding site" evidence="3">
    <location>
        <position position="175"/>
    </location>
    <ligand>
        <name>ATP</name>
        <dbReference type="ChEBI" id="CHEBI:30616"/>
    </ligand>
</feature>
<dbReference type="CDD" id="cd00192">
    <property type="entry name" value="PTKc"/>
    <property type="match status" value="1"/>
</dbReference>
<evidence type="ECO:0000256" key="3">
    <source>
        <dbReference type="PROSITE-ProRule" id="PRU10141"/>
    </source>
</evidence>
<dbReference type="Gene3D" id="1.10.510.10">
    <property type="entry name" value="Transferase(Phosphotransferase) domain 1"/>
    <property type="match status" value="1"/>
</dbReference>
<evidence type="ECO:0000313" key="9">
    <source>
        <dbReference type="RefSeq" id="XP_031553317.1"/>
    </source>
</evidence>
<feature type="region of interest" description="Disordered" evidence="4">
    <location>
        <begin position="46"/>
        <end position="66"/>
    </location>
</feature>
<dbReference type="GO" id="GO:0004714">
    <property type="term" value="F:transmembrane receptor protein tyrosine kinase activity"/>
    <property type="evidence" value="ECO:0007669"/>
    <property type="project" value="UniProtKB-EC"/>
</dbReference>
<accession>A0A6P8HKU7</accession>
<evidence type="ECO:0000259" key="6">
    <source>
        <dbReference type="PROSITE" id="PS50011"/>
    </source>
</evidence>
<feature type="transmembrane region" description="Helical" evidence="5">
    <location>
        <begin position="87"/>
        <end position="108"/>
    </location>
</feature>
<proteinExistence type="predicted"/>
<evidence type="ECO:0000313" key="10">
    <source>
        <dbReference type="RefSeq" id="XP_031553318.1"/>
    </source>
</evidence>
<keyword evidence="5" id="KW-1133">Transmembrane helix</keyword>
<dbReference type="PROSITE" id="PS50011">
    <property type="entry name" value="PROTEIN_KINASE_DOM"/>
    <property type="match status" value="1"/>
</dbReference>
<organism evidence="7 9">
    <name type="scientific">Actinia tenebrosa</name>
    <name type="common">Australian red waratah sea anemone</name>
    <dbReference type="NCBI Taxonomy" id="6105"/>
    <lineage>
        <taxon>Eukaryota</taxon>
        <taxon>Metazoa</taxon>
        <taxon>Cnidaria</taxon>
        <taxon>Anthozoa</taxon>
        <taxon>Hexacorallia</taxon>
        <taxon>Actiniaria</taxon>
        <taxon>Actiniidae</taxon>
        <taxon>Actinia</taxon>
    </lineage>
</organism>
<keyword evidence="5" id="KW-0472">Membrane</keyword>
<comment type="subcellular location">
    <subcellularLocation>
        <location evidence="1">Membrane</location>
        <topology evidence="1">Single-pass membrane protein</topology>
    </subcellularLocation>
</comment>
<dbReference type="GO" id="GO:0005886">
    <property type="term" value="C:plasma membrane"/>
    <property type="evidence" value="ECO:0007669"/>
    <property type="project" value="TreeGrafter"/>
</dbReference>
<dbReference type="InterPro" id="IPR050122">
    <property type="entry name" value="RTK"/>
</dbReference>
<keyword evidence="7" id="KW-1185">Reference proteome</keyword>
<evidence type="ECO:0000256" key="1">
    <source>
        <dbReference type="ARBA" id="ARBA00004167"/>
    </source>
</evidence>
<feature type="domain" description="Protein kinase" evidence="6">
    <location>
        <begin position="144"/>
        <end position="416"/>
    </location>
</feature>
<evidence type="ECO:0000313" key="11">
    <source>
        <dbReference type="RefSeq" id="XP_031553319.1"/>
    </source>
</evidence>
<dbReference type="InterPro" id="IPR001245">
    <property type="entry name" value="Ser-Thr/Tyr_kinase_cat_dom"/>
</dbReference>
<dbReference type="GO" id="GO:0005524">
    <property type="term" value="F:ATP binding"/>
    <property type="evidence" value="ECO:0007669"/>
    <property type="project" value="UniProtKB-UniRule"/>
</dbReference>
<dbReference type="AlphaFoldDB" id="A0A6P8HKU7"/>
<dbReference type="Proteomes" id="UP000515163">
    <property type="component" value="Unplaced"/>
</dbReference>
<dbReference type="InterPro" id="IPR017441">
    <property type="entry name" value="Protein_kinase_ATP_BS"/>
</dbReference>
<dbReference type="SUPFAM" id="SSF56112">
    <property type="entry name" value="Protein kinase-like (PK-like)"/>
    <property type="match status" value="1"/>
</dbReference>
<name>A0A6P8HKU7_ACTTE</name>
<keyword evidence="5" id="KW-0812">Transmembrane</keyword>
<dbReference type="PROSITE" id="PS00109">
    <property type="entry name" value="PROTEIN_KINASE_TYR"/>
    <property type="match status" value="1"/>
</dbReference>
<dbReference type="GeneID" id="116290428"/>
<feature type="compositionally biased region" description="Low complexity" evidence="4">
    <location>
        <begin position="55"/>
        <end position="65"/>
    </location>
</feature>
<dbReference type="RefSeq" id="XP_031553317.1">
    <property type="nucleotide sequence ID" value="XM_031697457.1"/>
</dbReference>
<dbReference type="PRINTS" id="PR00109">
    <property type="entry name" value="TYRKINASE"/>
</dbReference>
<evidence type="ECO:0000313" key="8">
    <source>
        <dbReference type="RefSeq" id="XP_031553316.1"/>
    </source>
</evidence>
<dbReference type="PANTHER" id="PTHR24416:SF617">
    <property type="entry name" value="RET ONCOGENE, ISOFORM A"/>
    <property type="match status" value="1"/>
</dbReference>
<dbReference type="RefSeq" id="XP_031553319.1">
    <property type="nucleotide sequence ID" value="XM_031697459.1"/>
</dbReference>
<reference evidence="8 9" key="1">
    <citation type="submission" date="2025-04" db="UniProtKB">
        <authorList>
            <consortium name="RefSeq"/>
        </authorList>
    </citation>
    <scope>IDENTIFICATION</scope>
    <source>
        <tissue evidence="8 9">Tentacle</tissue>
    </source>
</reference>
<dbReference type="PANTHER" id="PTHR24416">
    <property type="entry name" value="TYROSINE-PROTEIN KINASE RECEPTOR"/>
    <property type="match status" value="1"/>
</dbReference>
<dbReference type="RefSeq" id="XP_031553318.1">
    <property type="nucleotide sequence ID" value="XM_031697458.1"/>
</dbReference>
<dbReference type="RefSeq" id="XP_031553316.1">
    <property type="nucleotide sequence ID" value="XM_031697456.1"/>
</dbReference>
<dbReference type="KEGG" id="aten:116290428"/>
<comment type="catalytic activity">
    <reaction evidence="2">
        <text>L-tyrosyl-[protein] + ATP = O-phospho-L-tyrosyl-[protein] + ADP + H(+)</text>
        <dbReference type="Rhea" id="RHEA:10596"/>
        <dbReference type="Rhea" id="RHEA-COMP:10136"/>
        <dbReference type="Rhea" id="RHEA-COMP:20101"/>
        <dbReference type="ChEBI" id="CHEBI:15378"/>
        <dbReference type="ChEBI" id="CHEBI:30616"/>
        <dbReference type="ChEBI" id="CHEBI:46858"/>
        <dbReference type="ChEBI" id="CHEBI:61978"/>
        <dbReference type="ChEBI" id="CHEBI:456216"/>
        <dbReference type="EC" id="2.7.10.1"/>
    </reaction>
</comment>
<dbReference type="FunFam" id="1.10.510.10:FF:000743">
    <property type="entry name" value="Predicted protein"/>
    <property type="match status" value="1"/>
</dbReference>
<dbReference type="InterPro" id="IPR011009">
    <property type="entry name" value="Kinase-like_dom_sf"/>
</dbReference>
<evidence type="ECO:0000256" key="2">
    <source>
        <dbReference type="ARBA" id="ARBA00051243"/>
    </source>
</evidence>
<dbReference type="GO" id="GO:0043235">
    <property type="term" value="C:receptor complex"/>
    <property type="evidence" value="ECO:0007669"/>
    <property type="project" value="TreeGrafter"/>
</dbReference>
<dbReference type="GO" id="GO:0007169">
    <property type="term" value="P:cell surface receptor protein tyrosine kinase signaling pathway"/>
    <property type="evidence" value="ECO:0007669"/>
    <property type="project" value="TreeGrafter"/>
</dbReference>
<dbReference type="Pfam" id="PF07714">
    <property type="entry name" value="PK_Tyr_Ser-Thr"/>
    <property type="match status" value="1"/>
</dbReference>
<gene>
    <name evidence="8 9 10 11" type="primary">LOC116290428</name>
</gene>
<dbReference type="OrthoDB" id="5976751at2759"/>